<dbReference type="OrthoDB" id="9805924at2"/>
<dbReference type="InterPro" id="IPR016181">
    <property type="entry name" value="Acyl_CoA_acyltransferase"/>
</dbReference>
<dbReference type="PROSITE" id="PS51186">
    <property type="entry name" value="GNAT"/>
    <property type="match status" value="1"/>
</dbReference>
<dbReference type="GO" id="GO:0005840">
    <property type="term" value="C:ribosome"/>
    <property type="evidence" value="ECO:0007669"/>
    <property type="project" value="UniProtKB-KW"/>
</dbReference>
<reference evidence="5" key="1">
    <citation type="submission" date="2016-10" db="EMBL/GenBank/DDBJ databases">
        <authorList>
            <person name="Varghese N."/>
            <person name="Submissions S."/>
        </authorList>
    </citation>
    <scope>NUCLEOTIDE SEQUENCE [LARGE SCALE GENOMIC DNA]</scope>
    <source>
        <strain evidence="5">930I</strain>
    </source>
</reference>
<evidence type="ECO:0000256" key="1">
    <source>
        <dbReference type="ARBA" id="ARBA00022679"/>
    </source>
</evidence>
<dbReference type="SUPFAM" id="SSF55729">
    <property type="entry name" value="Acyl-CoA N-acyltransferases (Nat)"/>
    <property type="match status" value="1"/>
</dbReference>
<evidence type="ECO:0000256" key="2">
    <source>
        <dbReference type="ARBA" id="ARBA00023315"/>
    </source>
</evidence>
<name>A0A1G7WQY8_9PROT</name>
<evidence type="ECO:0000259" key="3">
    <source>
        <dbReference type="PROSITE" id="PS51186"/>
    </source>
</evidence>
<dbReference type="InterPro" id="IPR051016">
    <property type="entry name" value="Diverse_Substrate_AcTransf"/>
</dbReference>
<dbReference type="PANTHER" id="PTHR10545:SF42">
    <property type="entry name" value="ACETYLTRANSFERASE"/>
    <property type="match status" value="1"/>
</dbReference>
<dbReference type="InterPro" id="IPR000182">
    <property type="entry name" value="GNAT_dom"/>
</dbReference>
<gene>
    <name evidence="4" type="ORF">SAMN05421742_102291</name>
</gene>
<keyword evidence="2" id="KW-0012">Acyltransferase</keyword>
<dbReference type="Gene3D" id="3.40.630.30">
    <property type="match status" value="1"/>
</dbReference>
<dbReference type="STRING" id="83401.SAMN05421742_102291"/>
<evidence type="ECO:0000313" key="4">
    <source>
        <dbReference type="EMBL" id="SDG74319.1"/>
    </source>
</evidence>
<dbReference type="GO" id="GO:0008080">
    <property type="term" value="F:N-acetyltransferase activity"/>
    <property type="evidence" value="ECO:0007669"/>
    <property type="project" value="TreeGrafter"/>
</dbReference>
<proteinExistence type="predicted"/>
<keyword evidence="5" id="KW-1185">Reference proteome</keyword>
<dbReference type="PANTHER" id="PTHR10545">
    <property type="entry name" value="DIAMINE N-ACETYLTRANSFERASE"/>
    <property type="match status" value="1"/>
</dbReference>
<feature type="domain" description="N-acetyltransferase" evidence="3">
    <location>
        <begin position="3"/>
        <end position="152"/>
    </location>
</feature>
<dbReference type="Proteomes" id="UP000217076">
    <property type="component" value="Unassembled WGS sequence"/>
</dbReference>
<keyword evidence="4" id="KW-0687">Ribonucleoprotein</keyword>
<accession>A0A1G7WQY8</accession>
<keyword evidence="1" id="KW-0808">Transferase</keyword>
<dbReference type="Pfam" id="PF00583">
    <property type="entry name" value="Acetyltransf_1"/>
    <property type="match status" value="1"/>
</dbReference>
<organism evidence="4 5">
    <name type="scientific">Roseospirillum parvum</name>
    <dbReference type="NCBI Taxonomy" id="83401"/>
    <lineage>
        <taxon>Bacteria</taxon>
        <taxon>Pseudomonadati</taxon>
        <taxon>Pseudomonadota</taxon>
        <taxon>Alphaproteobacteria</taxon>
        <taxon>Rhodospirillales</taxon>
        <taxon>Rhodospirillaceae</taxon>
        <taxon>Roseospirillum</taxon>
    </lineage>
</organism>
<dbReference type="EMBL" id="FNCV01000002">
    <property type="protein sequence ID" value="SDG74319.1"/>
    <property type="molecule type" value="Genomic_DNA"/>
</dbReference>
<sequence>MGVLVRDLGDGDWAAWSRLWAGYCGFYGVEIASEVSSGTFRRLLDGAWPMFGLVAEDSGGELVGLAHGVTHPGTWSLAPVCYLEDLYVDPEARLGGVGRALIDAVAARARALGCAGLYWQTDRDNAVAQVLYNKLARRTGWVRYEMDLEGSG</sequence>
<protein>
    <submittedName>
        <fullName evidence="4">Ribosomal protein S18 acetylase RimI</fullName>
    </submittedName>
</protein>
<evidence type="ECO:0000313" key="5">
    <source>
        <dbReference type="Proteomes" id="UP000217076"/>
    </source>
</evidence>
<dbReference type="CDD" id="cd04301">
    <property type="entry name" value="NAT_SF"/>
    <property type="match status" value="1"/>
</dbReference>
<keyword evidence="4" id="KW-0689">Ribosomal protein</keyword>
<dbReference type="AlphaFoldDB" id="A0A1G7WQY8"/>